<evidence type="ECO:0000313" key="4">
    <source>
        <dbReference type="EMBL" id="MST70638.1"/>
    </source>
</evidence>
<organism evidence="4 5">
    <name type="scientific">Mogibacterium kristiansenii</name>
    <dbReference type="NCBI Taxonomy" id="2606708"/>
    <lineage>
        <taxon>Bacteria</taxon>
        <taxon>Bacillati</taxon>
        <taxon>Bacillota</taxon>
        <taxon>Clostridia</taxon>
        <taxon>Peptostreptococcales</taxon>
        <taxon>Anaerovoracaceae</taxon>
        <taxon>Mogibacterium</taxon>
    </lineage>
</organism>
<evidence type="ECO:0000259" key="3">
    <source>
        <dbReference type="Pfam" id="PF20155"/>
    </source>
</evidence>
<comment type="caution">
    <text evidence="4">The sequence shown here is derived from an EMBL/GenBank/DDBJ whole genome shotgun (WGS) entry which is preliminary data.</text>
</comment>
<dbReference type="Pfam" id="PF20155">
    <property type="entry name" value="TMP_3"/>
    <property type="match status" value="1"/>
</dbReference>
<evidence type="ECO:0000313" key="5">
    <source>
        <dbReference type="Proteomes" id="UP000469424"/>
    </source>
</evidence>
<accession>A0A6N7XHC7</accession>
<evidence type="ECO:0000256" key="1">
    <source>
        <dbReference type="SAM" id="Coils"/>
    </source>
</evidence>
<name>A0A6N7XHC7_9FIRM</name>
<dbReference type="Proteomes" id="UP000469424">
    <property type="component" value="Unassembled WGS sequence"/>
</dbReference>
<keyword evidence="1" id="KW-0175">Coiled coil</keyword>
<dbReference type="EMBL" id="VUNA01000007">
    <property type="protein sequence ID" value="MST70638.1"/>
    <property type="molecule type" value="Genomic_DNA"/>
</dbReference>
<feature type="region of interest" description="Disordered" evidence="2">
    <location>
        <begin position="723"/>
        <end position="819"/>
    </location>
</feature>
<proteinExistence type="predicted"/>
<dbReference type="RefSeq" id="WP_154554203.1">
    <property type="nucleotide sequence ID" value="NZ_VUNA01000007.1"/>
</dbReference>
<sequence length="971" mass="101882">MELFQLLGKIAIDNAAATAKLDETTSKAKNATAQIENSMSEAEKASGKSMEGIGESASEAFGGIGESARKGLTEAQKRSLEVTDGIGKACQKVGGKLTNFITKPAMIATTALAGMVIHKGWSRMTQIDEAKAKLTGLGNSAKDVKTIMANAMTAVKGTAFGMDEAATTAAAAVAAGIKPGKELERYLTLVGDAATIAGTNMGDMGSIFNKVAANGKISAEEMNQLADRGIPIWQLLAESTGKSMDQVRKEVSSGSIKIGEFQTAIEKGMGGAAQNGGKTVRGAMKNVGAALGRVGANFLGASDDAGTFSSQLVAAMNDAKEWLGGAEEKAKKCGKTFGSVFGTTVKIFKALPTSVKVTGAAFTLAAGPALKLAGSVIRSNVAMAKFKAAAEGMSVAQGVLTGQITASNVVLSGMWSKLSSLSIAINPMALTIAGVTAAAGGLAFAFYKVYQSTHQATMAANDMVKEHAKTVVSTRNQAESQAKSAEIYSERLDQLMSKEHQSANDKKLIKTYVDKLNHSVHGLNLKYDEEKNKLNQTSEAIHKKIQAQKEAAIQNAYIKQGQEALDKYAESQVKLAEAEEALKTKEQEVSDARKKGYTNDQMQRELREAKAKVDDLTKATATYSQEAQKQQNMAQIATGAWDQIIKKAGYAGKEIPASLTRGIKNGTYQIPATVSELNALIKFDKMAENAKGSSQKAVNNIKEQLASGNMTVKEATAELNKAMKKEMDKAPSTAKKAGKKSGKGYATGVSSTKSTSKSAGKSLASATKSGAGATSLSGTGKKHGKELATGVKSASGENKKAGKSAAESAKKGARGVKMNDTGSNLARGIASGITSGTHFIESAARSAIDRAKSAANKRAEVRSPSRVFRDEVGVFLAKGVAVGMEQEIPTIEAAAQNMIDAAKVKATYSMGSDVSVDTSGNPMIPVSGRSNQDEILMQILALLRELTMNVENQKILWNDRELGRMVRTYAR</sequence>
<feature type="coiled-coil region" evidence="1">
    <location>
        <begin position="520"/>
        <end position="626"/>
    </location>
</feature>
<feature type="compositionally biased region" description="Low complexity" evidence="2">
    <location>
        <begin position="743"/>
        <end position="779"/>
    </location>
</feature>
<feature type="domain" description="Tape measure protein N-terminal" evidence="3">
    <location>
        <begin position="123"/>
        <end position="295"/>
    </location>
</feature>
<reference evidence="4 5" key="1">
    <citation type="submission" date="2019-08" db="EMBL/GenBank/DDBJ databases">
        <title>In-depth cultivation of the pig gut microbiome towards novel bacterial diversity and tailored functional studies.</title>
        <authorList>
            <person name="Wylensek D."/>
            <person name="Hitch T.C.A."/>
            <person name="Clavel T."/>
        </authorList>
    </citation>
    <scope>NUCLEOTIDE SEQUENCE [LARGE SCALE GENOMIC DNA]</scope>
    <source>
        <strain evidence="4 5">WCA-MUC-591-APC-4B</strain>
    </source>
</reference>
<gene>
    <name evidence="4" type="ORF">FYJ65_04655</name>
</gene>
<dbReference type="AlphaFoldDB" id="A0A6N7XHC7"/>
<dbReference type="NCBIfam" id="TIGR02675">
    <property type="entry name" value="tape_meas_nterm"/>
    <property type="match status" value="1"/>
</dbReference>
<protein>
    <submittedName>
        <fullName evidence="4">Tape measure protein</fullName>
    </submittedName>
</protein>
<feature type="coiled-coil region" evidence="1">
    <location>
        <begin position="14"/>
        <end position="48"/>
    </location>
</feature>
<dbReference type="InterPro" id="IPR013491">
    <property type="entry name" value="Tape_meas_N"/>
</dbReference>
<evidence type="ECO:0000256" key="2">
    <source>
        <dbReference type="SAM" id="MobiDB-lite"/>
    </source>
</evidence>
<keyword evidence="5" id="KW-1185">Reference proteome</keyword>